<evidence type="ECO:0000313" key="1">
    <source>
        <dbReference type="EMBL" id="TBU52630.1"/>
    </source>
</evidence>
<dbReference type="Proteomes" id="UP000292082">
    <property type="component" value="Unassembled WGS sequence"/>
</dbReference>
<proteinExistence type="predicted"/>
<reference evidence="1 2" key="1">
    <citation type="submission" date="2019-01" db="EMBL/GenBank/DDBJ databases">
        <title>Draft genome sequences of three monokaryotic isolates of the white-rot basidiomycete fungus Dichomitus squalens.</title>
        <authorList>
            <consortium name="DOE Joint Genome Institute"/>
            <person name="Lopez S.C."/>
            <person name="Andreopoulos B."/>
            <person name="Pangilinan J."/>
            <person name="Lipzen A."/>
            <person name="Riley R."/>
            <person name="Ahrendt S."/>
            <person name="Ng V."/>
            <person name="Barry K."/>
            <person name="Daum C."/>
            <person name="Grigoriev I.V."/>
            <person name="Hilden K.S."/>
            <person name="Makela M.R."/>
            <person name="de Vries R.P."/>
        </authorList>
    </citation>
    <scope>NUCLEOTIDE SEQUENCE [LARGE SCALE GENOMIC DNA]</scope>
    <source>
        <strain evidence="1 2">CBS 464.89</strain>
    </source>
</reference>
<gene>
    <name evidence="1" type="ORF">BD310DRAFT_831796</name>
</gene>
<protein>
    <submittedName>
        <fullName evidence="1">Uncharacterized protein</fullName>
    </submittedName>
</protein>
<accession>A0A4Q9NAE3</accession>
<keyword evidence="2" id="KW-1185">Reference proteome</keyword>
<feature type="non-terminal residue" evidence="1">
    <location>
        <position position="1"/>
    </location>
</feature>
<organism evidence="1 2">
    <name type="scientific">Dichomitus squalens</name>
    <dbReference type="NCBI Taxonomy" id="114155"/>
    <lineage>
        <taxon>Eukaryota</taxon>
        <taxon>Fungi</taxon>
        <taxon>Dikarya</taxon>
        <taxon>Basidiomycota</taxon>
        <taxon>Agaricomycotina</taxon>
        <taxon>Agaricomycetes</taxon>
        <taxon>Polyporales</taxon>
        <taxon>Polyporaceae</taxon>
        <taxon>Dichomitus</taxon>
    </lineage>
</organism>
<name>A0A4Q9NAE3_9APHY</name>
<sequence>VNTKVDVPALDIELRQLLDAIELALDASGRPLRVLDGEIPRSDLLSPELPLGPP</sequence>
<dbReference type="EMBL" id="ML145243">
    <property type="protein sequence ID" value="TBU52630.1"/>
    <property type="molecule type" value="Genomic_DNA"/>
</dbReference>
<dbReference type="AlphaFoldDB" id="A0A4Q9NAE3"/>
<evidence type="ECO:0000313" key="2">
    <source>
        <dbReference type="Proteomes" id="UP000292082"/>
    </source>
</evidence>